<dbReference type="PANTHER" id="PTHR10593:SF236">
    <property type="entry name" value="PROTEIN INDETERMINATE-DOMAIN 11"/>
    <property type="match status" value="1"/>
</dbReference>
<evidence type="ECO:0000256" key="2">
    <source>
        <dbReference type="ARBA" id="ARBA00022737"/>
    </source>
</evidence>
<dbReference type="PANTHER" id="PTHR10593">
    <property type="entry name" value="SERINE/THREONINE-PROTEIN KINASE RIO"/>
    <property type="match status" value="1"/>
</dbReference>
<keyword evidence="15" id="KW-1185">Reference proteome</keyword>
<dbReference type="GO" id="GO:0006355">
    <property type="term" value="P:regulation of DNA-templated transcription"/>
    <property type="evidence" value="ECO:0007669"/>
    <property type="project" value="UniProtKB-ARBA"/>
</dbReference>
<evidence type="ECO:0000256" key="12">
    <source>
        <dbReference type="SAM" id="MobiDB-lite"/>
    </source>
</evidence>
<dbReference type="InterPro" id="IPR055187">
    <property type="entry name" value="C2CH-3rd_BIRD-IDD"/>
</dbReference>
<keyword evidence="6" id="KW-0010">Activator</keyword>
<dbReference type="Proteomes" id="UP001497457">
    <property type="component" value="Chromosome 20rd"/>
</dbReference>
<comment type="function">
    <text evidence="8">Transcription activator that acts as a flowering master switch in both long and short days, independently of the circadian clock. Promotes flowering upstream of HD1 by up-regulating FTL1, FTL4, FTL5, FTL6, EHD1, HD3A and RFT1. Seems to repress FTL11 expression. May recognize the consensus motif 5'-TTTGTCGTAAT-3' in target gene promoters.</text>
</comment>
<dbReference type="Pfam" id="PF22995">
    <property type="entry name" value="C2CH-3rd_BIRD-IDD"/>
    <property type="match status" value="1"/>
</dbReference>
<dbReference type="PROSITE" id="PS50157">
    <property type="entry name" value="ZINC_FINGER_C2H2_2"/>
    <property type="match status" value="1"/>
</dbReference>
<keyword evidence="3 11" id="KW-0863">Zinc-finger</keyword>
<dbReference type="InterPro" id="IPR055186">
    <property type="entry name" value="C2H2-2nd_BIRD-IDD"/>
</dbReference>
<keyword evidence="7" id="KW-0804">Transcription</keyword>
<reference evidence="14" key="1">
    <citation type="submission" date="2024-10" db="EMBL/GenBank/DDBJ databases">
        <authorList>
            <person name="Ryan C."/>
        </authorList>
    </citation>
    <scope>NUCLEOTIDE SEQUENCE [LARGE SCALE GENOMIC DNA]</scope>
</reference>
<dbReference type="InterPro" id="IPR013087">
    <property type="entry name" value="Znf_C2H2_type"/>
</dbReference>
<keyword evidence="1" id="KW-0479">Metal-binding</keyword>
<dbReference type="GO" id="GO:0008270">
    <property type="term" value="F:zinc ion binding"/>
    <property type="evidence" value="ECO:0007669"/>
    <property type="project" value="UniProtKB-KW"/>
</dbReference>
<dbReference type="InterPro" id="IPR031140">
    <property type="entry name" value="IDD1-16"/>
</dbReference>
<feature type="region of interest" description="Disordered" evidence="12">
    <location>
        <begin position="13"/>
        <end position="55"/>
    </location>
</feature>
<keyword evidence="4" id="KW-0862">Zinc</keyword>
<evidence type="ECO:0000256" key="9">
    <source>
        <dbReference type="ARBA" id="ARBA00072973"/>
    </source>
</evidence>
<keyword evidence="5" id="KW-0805">Transcription regulation</keyword>
<gene>
    <name evidence="14" type="ORF">URODEC1_LOCUS54704</name>
</gene>
<accession>A0ABC9AJ79</accession>
<evidence type="ECO:0000256" key="3">
    <source>
        <dbReference type="ARBA" id="ARBA00022771"/>
    </source>
</evidence>
<dbReference type="Gene3D" id="3.30.160.60">
    <property type="entry name" value="Classic Zinc Finger"/>
    <property type="match status" value="2"/>
</dbReference>
<evidence type="ECO:0000259" key="13">
    <source>
        <dbReference type="PROSITE" id="PS50157"/>
    </source>
</evidence>
<evidence type="ECO:0000313" key="14">
    <source>
        <dbReference type="EMBL" id="CAL4978387.1"/>
    </source>
</evidence>
<feature type="region of interest" description="Disordered" evidence="12">
    <location>
        <begin position="401"/>
        <end position="425"/>
    </location>
</feature>
<keyword evidence="2" id="KW-0677">Repeat</keyword>
<dbReference type="Pfam" id="PF22992">
    <property type="entry name" value="C2CH-4th_BIRD-IDD"/>
    <property type="match status" value="1"/>
</dbReference>
<dbReference type="SMART" id="SM00355">
    <property type="entry name" value="ZnF_C2H2"/>
    <property type="match status" value="3"/>
</dbReference>
<evidence type="ECO:0000256" key="11">
    <source>
        <dbReference type="PROSITE-ProRule" id="PRU00042"/>
    </source>
</evidence>
<sequence>MMLKDLAAIQQQQLAAEENMSNLTSASGDQTSVSSHPVPPPAKKKRSLPGNPDPDAEVIALSPRTLMATNRYVCEVCGKGFQRDQNLQLHRRGHNLPWKLKQRNPKEAIRKKVYVCPEPGCVHHDPARALGDLTGIKKHFSRKHGEKKWKCDRCSKRYAVHSDWKAHSKVCGTREYRCDCGTLFSRRDSFITHRAFCDALAEESARAAVVAPPAGMLFGGGGGGGEGGVVQMAPVGVMDTAGMSLQEMCSLKREQQQQQQQFAPPWLAAAQQHMEMQAAGNSSGVFGSAAADHEYIGSGSSTTPEGLGFGFAPSPGAAAGAPSAHMSATALLQKAAQMGATLSRPANQGQMAGAHSTSGGVAAAAAANVAAAGNVPAASTGGGAAGALGFGASSSHGFGAAAAAEERTSRRENRDGAGGGGGNDGMTRDFLGLRAFSHGDILTMAGFDPCSMSSASSAAAYEQGHHHHHQSTKQQWHV</sequence>
<feature type="compositionally biased region" description="Polar residues" evidence="12">
    <location>
        <begin position="19"/>
        <end position="35"/>
    </location>
</feature>
<dbReference type="InterPro" id="IPR036236">
    <property type="entry name" value="Znf_C2H2_sf"/>
</dbReference>
<name>A0ABC9AJ79_9POAL</name>
<protein>
    <recommendedName>
        <fullName evidence="9">Protein EARLY HEADING DATE 2</fullName>
    </recommendedName>
    <alternativeName>
        <fullName evidence="10">Protein RICE INDETERMINATE 1</fullName>
    </alternativeName>
</protein>
<dbReference type="InterPro" id="IPR055185">
    <property type="entry name" value="C2CH-4th_BIRD-IDD"/>
</dbReference>
<evidence type="ECO:0000256" key="4">
    <source>
        <dbReference type="ARBA" id="ARBA00022833"/>
    </source>
</evidence>
<feature type="domain" description="C2H2-type" evidence="13">
    <location>
        <begin position="72"/>
        <end position="94"/>
    </location>
</feature>
<evidence type="ECO:0000313" key="15">
    <source>
        <dbReference type="Proteomes" id="UP001497457"/>
    </source>
</evidence>
<dbReference type="AlphaFoldDB" id="A0ABC9AJ79"/>
<evidence type="ECO:0000256" key="7">
    <source>
        <dbReference type="ARBA" id="ARBA00023163"/>
    </source>
</evidence>
<dbReference type="FunFam" id="3.30.160.60:FF:000131">
    <property type="entry name" value="protein indeterminate-domain 5, chloroplastic-like"/>
    <property type="match status" value="1"/>
</dbReference>
<proteinExistence type="predicted"/>
<dbReference type="SUPFAM" id="SSF57667">
    <property type="entry name" value="beta-beta-alpha zinc fingers"/>
    <property type="match status" value="1"/>
</dbReference>
<dbReference type="Pfam" id="PF22996">
    <property type="entry name" value="C2H2-2nd_BIRD-IDD"/>
    <property type="match status" value="1"/>
</dbReference>
<organism evidence="14 15">
    <name type="scientific">Urochloa decumbens</name>
    <dbReference type="NCBI Taxonomy" id="240449"/>
    <lineage>
        <taxon>Eukaryota</taxon>
        <taxon>Viridiplantae</taxon>
        <taxon>Streptophyta</taxon>
        <taxon>Embryophyta</taxon>
        <taxon>Tracheophyta</taxon>
        <taxon>Spermatophyta</taxon>
        <taxon>Magnoliopsida</taxon>
        <taxon>Liliopsida</taxon>
        <taxon>Poales</taxon>
        <taxon>Poaceae</taxon>
        <taxon>PACMAD clade</taxon>
        <taxon>Panicoideae</taxon>
        <taxon>Panicodae</taxon>
        <taxon>Paniceae</taxon>
        <taxon>Melinidinae</taxon>
        <taxon>Urochloa</taxon>
    </lineage>
</organism>
<evidence type="ECO:0000256" key="8">
    <source>
        <dbReference type="ARBA" id="ARBA00059785"/>
    </source>
</evidence>
<evidence type="ECO:0000256" key="6">
    <source>
        <dbReference type="ARBA" id="ARBA00023159"/>
    </source>
</evidence>
<dbReference type="FunFam" id="3.30.160.60:FF:000554">
    <property type="entry name" value="protein indeterminate-domain 12-like"/>
    <property type="match status" value="1"/>
</dbReference>
<evidence type="ECO:0000256" key="1">
    <source>
        <dbReference type="ARBA" id="ARBA00022723"/>
    </source>
</evidence>
<dbReference type="EMBL" id="OZ075130">
    <property type="protein sequence ID" value="CAL4978387.1"/>
    <property type="molecule type" value="Genomic_DNA"/>
</dbReference>
<dbReference type="PROSITE" id="PS00028">
    <property type="entry name" value="ZINC_FINGER_C2H2_1"/>
    <property type="match status" value="1"/>
</dbReference>
<evidence type="ECO:0000256" key="10">
    <source>
        <dbReference type="ARBA" id="ARBA00083437"/>
    </source>
</evidence>
<evidence type="ECO:0000256" key="5">
    <source>
        <dbReference type="ARBA" id="ARBA00023015"/>
    </source>
</evidence>
<feature type="compositionally biased region" description="Basic and acidic residues" evidence="12">
    <location>
        <begin position="404"/>
        <end position="415"/>
    </location>
</feature>